<dbReference type="InterPro" id="IPR050131">
    <property type="entry name" value="Peptidase_S8_subtilisin-like"/>
</dbReference>
<dbReference type="InterPro" id="IPR036852">
    <property type="entry name" value="Peptidase_S8/S53_dom_sf"/>
</dbReference>
<dbReference type="AlphaFoldDB" id="A0A2S7YBM1"/>
<keyword evidence="2 6" id="KW-0645">Protease</keyword>
<dbReference type="InterPro" id="IPR022398">
    <property type="entry name" value="Peptidase_S8_His-AS"/>
</dbReference>
<dbReference type="Pfam" id="PF00082">
    <property type="entry name" value="Peptidase_S8"/>
    <property type="match status" value="1"/>
</dbReference>
<dbReference type="InterPro" id="IPR000209">
    <property type="entry name" value="Peptidase_S8/S53_dom"/>
</dbReference>
<dbReference type="PROSITE" id="PS51892">
    <property type="entry name" value="SUBTILASE"/>
    <property type="match status" value="1"/>
</dbReference>
<proteinExistence type="inferred from homology"/>
<dbReference type="OrthoDB" id="10256524at2759"/>
<evidence type="ECO:0000256" key="4">
    <source>
        <dbReference type="ARBA" id="ARBA00022801"/>
    </source>
</evidence>
<feature type="active site" description="Charge relay system" evidence="6">
    <location>
        <position position="195"/>
    </location>
</feature>
<feature type="domain" description="Peptidase S8/S53" evidence="8">
    <location>
        <begin position="145"/>
        <end position="416"/>
    </location>
</feature>
<dbReference type="EMBL" id="JRHA01000004">
    <property type="protein sequence ID" value="PQK13581.1"/>
    <property type="molecule type" value="Genomic_DNA"/>
</dbReference>
<name>A0A2S7YBM1_BEABA</name>
<evidence type="ECO:0000259" key="9">
    <source>
        <dbReference type="Pfam" id="PF06280"/>
    </source>
</evidence>
<comment type="caution">
    <text evidence="10">The sequence shown here is derived from an EMBL/GenBank/DDBJ whole genome shotgun (WGS) entry which is preliminary data.</text>
</comment>
<protein>
    <recommendedName>
        <fullName evidence="12">Subtilisin-like serine protease PR1C</fullName>
    </recommendedName>
</protein>
<feature type="signal peptide" evidence="7">
    <location>
        <begin position="1"/>
        <end position="15"/>
    </location>
</feature>
<evidence type="ECO:0000256" key="2">
    <source>
        <dbReference type="ARBA" id="ARBA00022670"/>
    </source>
</evidence>
<evidence type="ECO:0000259" key="8">
    <source>
        <dbReference type="Pfam" id="PF00082"/>
    </source>
</evidence>
<feature type="domain" description="C5a peptidase/Subtilisin-like protease SBT2-like Fn3-like" evidence="9">
    <location>
        <begin position="436"/>
        <end position="552"/>
    </location>
</feature>
<evidence type="ECO:0000256" key="3">
    <source>
        <dbReference type="ARBA" id="ARBA00022729"/>
    </source>
</evidence>
<evidence type="ECO:0000256" key="7">
    <source>
        <dbReference type="SAM" id="SignalP"/>
    </source>
</evidence>
<dbReference type="PROSITE" id="PS00137">
    <property type="entry name" value="SUBTILASE_HIS"/>
    <property type="match status" value="1"/>
</dbReference>
<dbReference type="InterPro" id="IPR015500">
    <property type="entry name" value="Peptidase_S8_subtilisin-rel"/>
</dbReference>
<evidence type="ECO:0000313" key="10">
    <source>
        <dbReference type="EMBL" id="PQK13581.1"/>
    </source>
</evidence>
<feature type="active site" description="Charge relay system" evidence="6">
    <location>
        <position position="368"/>
    </location>
</feature>
<evidence type="ECO:0008006" key="12">
    <source>
        <dbReference type="Google" id="ProtNLM"/>
    </source>
</evidence>
<dbReference type="PANTHER" id="PTHR43806">
    <property type="entry name" value="PEPTIDASE S8"/>
    <property type="match status" value="1"/>
</dbReference>
<dbReference type="InterPro" id="IPR034187">
    <property type="entry name" value="Peptidases_S8_5"/>
</dbReference>
<dbReference type="Gene3D" id="3.40.50.200">
    <property type="entry name" value="Peptidase S8/S53 domain"/>
    <property type="match status" value="1"/>
</dbReference>
<dbReference type="GO" id="GO:0004252">
    <property type="term" value="F:serine-type endopeptidase activity"/>
    <property type="evidence" value="ECO:0007669"/>
    <property type="project" value="UniProtKB-UniRule"/>
</dbReference>
<dbReference type="SUPFAM" id="SSF52743">
    <property type="entry name" value="Subtilisin-like"/>
    <property type="match status" value="1"/>
</dbReference>
<evidence type="ECO:0000256" key="5">
    <source>
        <dbReference type="ARBA" id="ARBA00022825"/>
    </source>
</evidence>
<dbReference type="PRINTS" id="PR00723">
    <property type="entry name" value="SUBTILISIN"/>
</dbReference>
<dbReference type="GO" id="GO:0016020">
    <property type="term" value="C:membrane"/>
    <property type="evidence" value="ECO:0007669"/>
    <property type="project" value="InterPro"/>
</dbReference>
<evidence type="ECO:0000313" key="11">
    <source>
        <dbReference type="Proteomes" id="UP000237441"/>
    </source>
</evidence>
<keyword evidence="5 6" id="KW-0720">Serine protease</keyword>
<feature type="active site" description="Charge relay system" evidence="6">
    <location>
        <position position="154"/>
    </location>
</feature>
<dbReference type="Proteomes" id="UP000237441">
    <property type="component" value="Unassembled WGS sequence"/>
</dbReference>
<dbReference type="CDD" id="cd07489">
    <property type="entry name" value="Peptidases_S8_5"/>
    <property type="match status" value="1"/>
</dbReference>
<dbReference type="InterPro" id="IPR010435">
    <property type="entry name" value="C5a/SBT2-like_Fn3"/>
</dbReference>
<comment type="similarity">
    <text evidence="1 6">Belongs to the peptidase S8 family.</text>
</comment>
<keyword evidence="4 6" id="KW-0378">Hydrolase</keyword>
<sequence length="856" mass="90661">MVLFSILALAGLAMAATSPTGANTTDPNGALGVTAASGAFILECDNSQSLHSLVKTVLDQGGEIRHQFNSKLFYGLSVELHNTTMTENGIGQLPGVTKVWPVETTKQPVELPAAPEAGNLRRDTSSSWNHVMTQVDKLHAAGYTGKGIRIAIVDSGVDYTHSALGGCFGKGCRVVLGDNFSKDGKDNDPMDCYGHGTTVAGIIAGNDANYVGVAPNATLAAYRVLDCEATAVEDDFVAGWLKAYEDGAQLIVSSAGWPGSSWATRPAAAVVSRIVDSGVPCIVALGNDREAGLFSVINPSSGKGVTSVNSFARAPGALDGLVKNAPMARFSTYGPNWDLDIKPTVGAPGDDLPGIINGGGYGPVSGTSYAGPLVGGILALMAEVRGSFDPVLLNSLLMSTAVPQGDPYSVAQQGGGLVRAWDAAHATTLVEPASLAFNDTLHRAQSLSLRITNNAKTKMTYHLDTIAADTLYSLGFYLKLSHNDPVRETAVVKLSQSIVVLGPGESASVDISATDPIGLDSDRLPVWSGWISINSSSSINGSDSGLLTVPYLGLSGSLKDHAVLPSNGAKLSELPGAHQQEHEFYDGEPLEYHVNDDGSLGLGVPLYVEPVLGTALVRVEVVPVSLRKWLGDRLQTKNIKLDAFSLEALPHTQVTRKTWNGRLLSGDYIPVGKYKLSVRALRLFGDAEAESDWDLSETVSFLVTKGPGEKACEIYESGKTIPVNAIFDSHEECVQAHGDIMVDKPWISAPADTGSTQCTDENLTEKACGTFRFCKAHADAKLSQNLKSPFFGERNCVKSHKLLPAIPVDDSRIDECVKTHEKSICGTSLWCSFQANSAQPEFKSAEECKWMHGLTS</sequence>
<feature type="chain" id="PRO_5015764874" description="Subtilisin-like serine protease PR1C" evidence="7">
    <location>
        <begin position="16"/>
        <end position="856"/>
    </location>
</feature>
<dbReference type="Pfam" id="PF06280">
    <property type="entry name" value="fn3_5"/>
    <property type="match status" value="1"/>
</dbReference>
<organism evidence="10 11">
    <name type="scientific">Beauveria bassiana</name>
    <name type="common">White muscardine disease fungus</name>
    <name type="synonym">Tritirachium shiotae</name>
    <dbReference type="NCBI Taxonomy" id="176275"/>
    <lineage>
        <taxon>Eukaryota</taxon>
        <taxon>Fungi</taxon>
        <taxon>Dikarya</taxon>
        <taxon>Ascomycota</taxon>
        <taxon>Pezizomycotina</taxon>
        <taxon>Sordariomycetes</taxon>
        <taxon>Hypocreomycetidae</taxon>
        <taxon>Hypocreales</taxon>
        <taxon>Cordycipitaceae</taxon>
        <taxon>Beauveria</taxon>
    </lineage>
</organism>
<dbReference type="PROSITE" id="PS00136">
    <property type="entry name" value="SUBTILASE_ASP"/>
    <property type="match status" value="1"/>
</dbReference>
<dbReference type="GO" id="GO:0006508">
    <property type="term" value="P:proteolysis"/>
    <property type="evidence" value="ECO:0007669"/>
    <property type="project" value="UniProtKB-KW"/>
</dbReference>
<evidence type="ECO:0000256" key="6">
    <source>
        <dbReference type="PROSITE-ProRule" id="PRU01240"/>
    </source>
</evidence>
<reference evidence="10 11" key="1">
    <citation type="submission" date="2016-07" db="EMBL/GenBank/DDBJ databases">
        <title>Comparative genomics of the entomopathogenic fungus Beauveria bassiana.</title>
        <authorList>
            <person name="Valero Jimenez C.A."/>
            <person name="Zwaan B.J."/>
            <person name="Van Kan J.A."/>
            <person name="Takken W."/>
            <person name="Debets A.J."/>
            <person name="Schoustra S.E."/>
            <person name="Koenraadt C.J."/>
        </authorList>
    </citation>
    <scope>NUCLEOTIDE SEQUENCE [LARGE SCALE GENOMIC DNA]</scope>
    <source>
        <strain evidence="10 11">ARSEF 8028</strain>
    </source>
</reference>
<accession>A0A2S7YBM1</accession>
<dbReference type="PANTHER" id="PTHR43806:SF66">
    <property type="entry name" value="SERIN ENDOPEPTIDASE"/>
    <property type="match status" value="1"/>
</dbReference>
<evidence type="ECO:0000256" key="1">
    <source>
        <dbReference type="ARBA" id="ARBA00011073"/>
    </source>
</evidence>
<keyword evidence="3 7" id="KW-0732">Signal</keyword>
<gene>
    <name evidence="10" type="ORF">BB8028_0004g05120</name>
</gene>
<dbReference type="InterPro" id="IPR023827">
    <property type="entry name" value="Peptidase_S8_Asp-AS"/>
</dbReference>